<evidence type="ECO:0000313" key="10">
    <source>
        <dbReference type="Ensembl" id="ENSSMAP00000024607.2"/>
    </source>
</evidence>
<feature type="domain" description="Lipid-binding serum glycoprotein C-terminal" evidence="9">
    <location>
        <begin position="297"/>
        <end position="499"/>
    </location>
</feature>
<sequence length="514" mass="56444">MNQKPEKPRGHLFTCRTDAKNHFPSCSDSGGPSNMFLSVTAVLMLFSCAHGENPAIQVILTNKGLQYGKHAGTDWIQKMLEHVTLPDISGKVNVGFWCSIHYTLTNTSIEKCDLPEPSADFYPDATGLKTSMSGLSVALSGQWMTHFGIIHDKGSFDMAILGVDVTSVVELGKDADGHLSVSSANCVAQVGDVDVRFHGGASWIFKRFVKHFKKRISKEIENRICPNVEELIASVEYHLQAMNVSFEVDPAMAMNLSLSTSPTIDVSSLNLGLKGEFFSEKTRADPPFEAQPFTMPEQQAFMLSWGLSEFTLNSASYVYYSYGVFQRFIDDSMIPPGFPLHLNTSLMGPYVPQLPKMFPGLLMDLHVYARDTPMFSFQPGAVKLGIQGAVKAFAIQPNGTQTPLFQLNIDLTLSSKVWIADGKVKGSVSTDNFTLTLAGSEVGSFGTDALENIARKVVEMGLEILNKRLGRGLVLPRLKRAQLVNSVLKVQEGFIALFSDADVFLTDRGFNQQN</sequence>
<dbReference type="Gene3D" id="3.15.10.10">
    <property type="entry name" value="Bactericidal permeability-increasing protein, domain 1"/>
    <property type="match status" value="1"/>
</dbReference>
<keyword evidence="7" id="KW-0391">Immunity</keyword>
<evidence type="ECO:0000256" key="4">
    <source>
        <dbReference type="ARBA" id="ARBA00023157"/>
    </source>
</evidence>
<dbReference type="Pfam" id="PF02886">
    <property type="entry name" value="LBP_BPI_CETP_C"/>
    <property type="match status" value="1"/>
</dbReference>
<evidence type="ECO:0000256" key="5">
    <source>
        <dbReference type="ARBA" id="ARBA00023180"/>
    </source>
</evidence>
<gene>
    <name evidence="10" type="primary">bpifcl</name>
</gene>
<evidence type="ECO:0000256" key="3">
    <source>
        <dbReference type="ARBA" id="ARBA00022525"/>
    </source>
</evidence>
<dbReference type="SMART" id="SM00328">
    <property type="entry name" value="BPI1"/>
    <property type="match status" value="1"/>
</dbReference>
<dbReference type="PIRSF" id="PIRSF002417">
    <property type="entry name" value="Lipid_binding_protein"/>
    <property type="match status" value="1"/>
</dbReference>
<dbReference type="AlphaFoldDB" id="A0A8D3AWD3"/>
<dbReference type="GO" id="GO:0005615">
    <property type="term" value="C:extracellular space"/>
    <property type="evidence" value="ECO:0007669"/>
    <property type="project" value="UniProtKB-UniRule"/>
</dbReference>
<dbReference type="FunFam" id="3.15.10.10:FF:000001">
    <property type="entry name" value="phospholipid transfer protein-like"/>
    <property type="match status" value="1"/>
</dbReference>
<dbReference type="Pfam" id="PF01273">
    <property type="entry name" value="LBP_BPI_CETP"/>
    <property type="match status" value="1"/>
</dbReference>
<comment type="domain">
    <text evidence="7">The N- and C-terminal barrels adopt an identical fold despite having only 13% of conserved residues.</text>
</comment>
<dbReference type="InterPro" id="IPR017943">
    <property type="entry name" value="Bactericidal_perm-incr_a/b_dom"/>
</dbReference>
<evidence type="ECO:0000259" key="8">
    <source>
        <dbReference type="SMART" id="SM00328"/>
    </source>
</evidence>
<evidence type="ECO:0000256" key="7">
    <source>
        <dbReference type="RuleBase" id="RU369039"/>
    </source>
</evidence>
<dbReference type="PANTHER" id="PTHR10504">
    <property type="entry name" value="BACTERICIDAL PERMEABILITY-INCREASING BPI PROTEIN-RELATED"/>
    <property type="match status" value="1"/>
</dbReference>
<evidence type="ECO:0000256" key="2">
    <source>
        <dbReference type="ARBA" id="ARBA00007292"/>
    </source>
</evidence>
<keyword evidence="7" id="KW-0044">Antibiotic</keyword>
<keyword evidence="5 7" id="KW-0325">Glycoprotein</keyword>
<evidence type="ECO:0000313" key="11">
    <source>
        <dbReference type="Proteomes" id="UP000694558"/>
    </source>
</evidence>
<dbReference type="FunFam" id="3.15.20.10:FF:000001">
    <property type="entry name" value="Phospholipid transfer protein"/>
    <property type="match status" value="1"/>
</dbReference>
<accession>A0A8D3AWD3</accession>
<proteinExistence type="inferred from homology"/>
<evidence type="ECO:0000259" key="9">
    <source>
        <dbReference type="SMART" id="SM00329"/>
    </source>
</evidence>
<dbReference type="InterPro" id="IPR001124">
    <property type="entry name" value="Lipid-bd_serum_glycop_C"/>
</dbReference>
<dbReference type="SUPFAM" id="SSF55394">
    <property type="entry name" value="Bactericidal permeability-increasing protein, BPI"/>
    <property type="match status" value="2"/>
</dbReference>
<comment type="similarity">
    <text evidence="2">Belongs to the BPI/LBP/Plunc superfamily. BPI/LBP family.</text>
</comment>
<evidence type="ECO:0000256" key="6">
    <source>
        <dbReference type="PIRSR" id="PIRSR002417-50"/>
    </source>
</evidence>
<dbReference type="InterPro" id="IPR030675">
    <property type="entry name" value="BPI/LBP"/>
</dbReference>
<dbReference type="Gene3D" id="3.15.20.10">
    <property type="entry name" value="Bactericidal permeability-increasing protein, domain 2"/>
    <property type="match status" value="1"/>
</dbReference>
<reference evidence="10" key="1">
    <citation type="submission" date="2023-05" db="EMBL/GenBank/DDBJ databases">
        <title>High-quality long-read genome of Scophthalmus maximus.</title>
        <authorList>
            <person name="Lien S."/>
            <person name="Martinez P."/>
        </authorList>
    </citation>
    <scope>NUCLEOTIDE SEQUENCE [LARGE SCALE GENOMIC DNA]</scope>
</reference>
<dbReference type="GO" id="GO:0008289">
    <property type="term" value="F:lipid binding"/>
    <property type="evidence" value="ECO:0007669"/>
    <property type="project" value="InterPro"/>
</dbReference>
<feature type="domain" description="Lipid-binding serum glycoprotein N-terminal" evidence="8">
    <location>
        <begin position="60"/>
        <end position="282"/>
    </location>
</feature>
<keyword evidence="7" id="KW-0929">Antimicrobial</keyword>
<keyword evidence="7" id="KW-0399">Innate immunity</keyword>
<comment type="domain">
    <text evidence="7">The N-terminal region may be exposed to the interior of the granule, whereas the C-terminal portion may be embedded in the membrane. During phagocytosis and degranulation, proteases may be released and activated and cleave BPI at the junction of the N- and C-terminal portions of the molecule, providing controlled release of the N-terminal antibacterial fragment when bacteria are ingested.</text>
</comment>
<dbReference type="GO" id="GO:0050829">
    <property type="term" value="P:defense response to Gram-negative bacterium"/>
    <property type="evidence" value="ECO:0007669"/>
    <property type="project" value="UniProtKB-UniRule"/>
</dbReference>
<name>A0A8D3AWD3_SCOMX</name>
<reference evidence="10" key="2">
    <citation type="submission" date="2025-08" db="UniProtKB">
        <authorList>
            <consortium name="Ensembl"/>
        </authorList>
    </citation>
    <scope>IDENTIFICATION</scope>
</reference>
<dbReference type="GeneTree" id="ENSGT01150000286994"/>
<dbReference type="GO" id="GO:0045087">
    <property type="term" value="P:innate immune response"/>
    <property type="evidence" value="ECO:0007669"/>
    <property type="project" value="UniProtKB-UniRule"/>
</dbReference>
<dbReference type="SMART" id="SM00329">
    <property type="entry name" value="BPI2"/>
    <property type="match status" value="1"/>
</dbReference>
<keyword evidence="4 6" id="KW-1015">Disulfide bond</keyword>
<comment type="subcellular location">
    <subcellularLocation>
        <location evidence="1 7">Secreted</location>
    </subcellularLocation>
</comment>
<evidence type="ECO:0000256" key="1">
    <source>
        <dbReference type="ARBA" id="ARBA00004613"/>
    </source>
</evidence>
<comment type="subunit">
    <text evidence="7">Monomer. Homodimer; disulfide-linked.</text>
</comment>
<dbReference type="Ensembl" id="ENSSMAT00000024902.2">
    <property type="protein sequence ID" value="ENSSMAP00000024607.2"/>
    <property type="gene ID" value="ENSSMAG00000015055.2"/>
</dbReference>
<comment type="function">
    <text evidence="7">The cytotoxic action of BPI is limited to many species of Gram-negative bacteria; this specificity may be explained by a strong affinity of the very basic N-terminal half for the negatively charged lipopolysaccharides that are unique to the Gram-negative bacterial outer envelope.</text>
</comment>
<keyword evidence="7" id="KW-0732">Signal</keyword>
<feature type="disulfide bond" evidence="6">
    <location>
        <begin position="186"/>
        <end position="225"/>
    </location>
</feature>
<dbReference type="InterPro" id="IPR032942">
    <property type="entry name" value="BPI/LBP/Plunc"/>
</dbReference>
<dbReference type="PANTHER" id="PTHR10504:SF132">
    <property type="entry name" value="BACTERICIDAL PERMEABILITY-INCREASING PROTEIN"/>
    <property type="match status" value="1"/>
</dbReference>
<dbReference type="InterPro" id="IPR017942">
    <property type="entry name" value="Lipid-bd_serum_glycop_N"/>
</dbReference>
<organism evidence="10 11">
    <name type="scientific">Scophthalmus maximus</name>
    <name type="common">Turbot</name>
    <name type="synonym">Psetta maxima</name>
    <dbReference type="NCBI Taxonomy" id="52904"/>
    <lineage>
        <taxon>Eukaryota</taxon>
        <taxon>Metazoa</taxon>
        <taxon>Chordata</taxon>
        <taxon>Craniata</taxon>
        <taxon>Vertebrata</taxon>
        <taxon>Euteleostomi</taxon>
        <taxon>Actinopterygii</taxon>
        <taxon>Neopterygii</taxon>
        <taxon>Teleostei</taxon>
        <taxon>Neoteleostei</taxon>
        <taxon>Acanthomorphata</taxon>
        <taxon>Carangaria</taxon>
        <taxon>Pleuronectiformes</taxon>
        <taxon>Pleuronectoidei</taxon>
        <taxon>Scophthalmidae</taxon>
        <taxon>Scophthalmus</taxon>
    </lineage>
</organism>
<keyword evidence="3 7" id="KW-0964">Secreted</keyword>
<protein>
    <recommendedName>
        <fullName evidence="7">Bactericidal permeability-increasing protein</fullName>
        <shortName evidence="7">BPI</shortName>
    </recommendedName>
</protein>
<dbReference type="Proteomes" id="UP000694558">
    <property type="component" value="Chromosome 11"/>
</dbReference>